<dbReference type="OrthoDB" id="6355906at2759"/>
<sequence length="547" mass="57584">MNNRVASVLPVEQHQGSNGQCSGGKVLGFHVEGREVQTCDQHHEMEGGDPASATPPTCLADQSVVHPITKEVEVTHTASKTHSCNTKRECEPVASHGHSTTRESVLPHETSERSSVANGGNRASDHQFFLPSDDEADSAVGEPYEDCNGHTAQSTPPLGLQLGLLQEPRLLRSATTPGKTGVQLCGSHHIFTVVPVGSGELHTNCGEPQTCAASKAEGTDSKPVVSGKSQILPGYIQYSPYSSVKVLPIGCRPAYSPYQTVTRGGNVPTAYHPYHTITGLEPTSYQRSENGLRRVNTSRREYGVGGTSVPPSLVNVALSAGAAALPFSSKVSLGATGAPILTGLHRVRTMPNPSAAMLRVFQEEGPELTTRGSDGQFSLENATMNSINQLTVCSAGSLSIDVGSTDGRNLKIHGAVDSPEQLPLLPSAVLGGRLAAADGWVVMVHMDHKTGREVQLRDHDVPATLPAPVAFLLGPQGFPEPPWGYQGALYFAPGGRYVQLYDAMMSYHTTCPGGLSSGPLGSHWALGLDTSGGPGAEVKPYAATTPY</sequence>
<dbReference type="Proteomes" id="UP000770661">
    <property type="component" value="Unassembled WGS sequence"/>
</dbReference>
<keyword evidence="3" id="KW-1185">Reference proteome</keyword>
<protein>
    <submittedName>
        <fullName evidence="2">Uncharacterized protein</fullName>
    </submittedName>
</protein>
<organism evidence="2 3">
    <name type="scientific">Chionoecetes opilio</name>
    <name type="common">Atlantic snow crab</name>
    <name type="synonym">Cancer opilio</name>
    <dbReference type="NCBI Taxonomy" id="41210"/>
    <lineage>
        <taxon>Eukaryota</taxon>
        <taxon>Metazoa</taxon>
        <taxon>Ecdysozoa</taxon>
        <taxon>Arthropoda</taxon>
        <taxon>Crustacea</taxon>
        <taxon>Multicrustacea</taxon>
        <taxon>Malacostraca</taxon>
        <taxon>Eumalacostraca</taxon>
        <taxon>Eucarida</taxon>
        <taxon>Decapoda</taxon>
        <taxon>Pleocyemata</taxon>
        <taxon>Brachyura</taxon>
        <taxon>Eubrachyura</taxon>
        <taxon>Majoidea</taxon>
        <taxon>Majidae</taxon>
        <taxon>Chionoecetes</taxon>
    </lineage>
</organism>
<evidence type="ECO:0000313" key="2">
    <source>
        <dbReference type="EMBL" id="KAG0717766.1"/>
    </source>
</evidence>
<proteinExistence type="predicted"/>
<reference evidence="2" key="1">
    <citation type="submission" date="2020-07" db="EMBL/GenBank/DDBJ databases">
        <title>The High-quality genome of the commercially important snow crab, Chionoecetes opilio.</title>
        <authorList>
            <person name="Jeong J.-H."/>
            <person name="Ryu S."/>
        </authorList>
    </citation>
    <scope>NUCLEOTIDE SEQUENCE</scope>
    <source>
        <strain evidence="2">MADBK_172401_WGS</strain>
        <tissue evidence="2">Digestive gland</tissue>
    </source>
</reference>
<evidence type="ECO:0000313" key="3">
    <source>
        <dbReference type="Proteomes" id="UP000770661"/>
    </source>
</evidence>
<feature type="region of interest" description="Disordered" evidence="1">
    <location>
        <begin position="88"/>
        <end position="155"/>
    </location>
</feature>
<comment type="caution">
    <text evidence="2">The sequence shown here is derived from an EMBL/GenBank/DDBJ whole genome shotgun (WGS) entry which is preliminary data.</text>
</comment>
<dbReference type="EMBL" id="JACEEZ010017129">
    <property type="protein sequence ID" value="KAG0717766.1"/>
    <property type="molecule type" value="Genomic_DNA"/>
</dbReference>
<evidence type="ECO:0000256" key="1">
    <source>
        <dbReference type="SAM" id="MobiDB-lite"/>
    </source>
</evidence>
<gene>
    <name evidence="2" type="ORF">GWK47_053796</name>
</gene>
<accession>A0A8J5CR26</accession>
<name>A0A8J5CR26_CHIOP</name>
<dbReference type="AlphaFoldDB" id="A0A8J5CR26"/>